<evidence type="ECO:0000313" key="3">
    <source>
        <dbReference type="EMBL" id="SOX54817.1"/>
    </source>
</evidence>
<dbReference type="Proteomes" id="UP000236318">
    <property type="component" value="Unassembled WGS sequence"/>
</dbReference>
<dbReference type="AlphaFoldDB" id="A0A2K4YDH2"/>
<dbReference type="PANTHER" id="PTHR44154">
    <property type="entry name" value="QUINONE OXIDOREDUCTASE"/>
    <property type="match status" value="1"/>
</dbReference>
<sequence>MRALRFDTFGDPTVLHVTELPAPKATKQEAVIRVEAASVNPSDVKNVAGLMDWTVLPRTPGRDFAGVVVGGPSEWEGAEVWGTGGDVGFTRDGSHAELMKVPIEALARKPEKLSFDEAAAVGVNFVTAWAGAVETAQLQADETIAIFGVSGGVGGAVAQIAHALGARVIGVGRRKPDPQTPAAQAIDEFVTLDKDTAAEIKQLTNGKGVDIVYDAVGGVTTPAALASLARRGRLVVISVVGSPTVDIDLRALYRNETRILGVDSGKLSVVDCAQLLEKMLPYFESGEFRPLPITARYSLDDSAAAYNAVASHTPGRVVINPQERQPQWQRT</sequence>
<dbReference type="InterPro" id="IPR020843">
    <property type="entry name" value="ER"/>
</dbReference>
<dbReference type="Gene3D" id="3.40.50.720">
    <property type="entry name" value="NAD(P)-binding Rossmann-like Domain"/>
    <property type="match status" value="1"/>
</dbReference>
<proteinExistence type="predicted"/>
<dbReference type="InterPro" id="IPR013154">
    <property type="entry name" value="ADH-like_N"/>
</dbReference>
<protein>
    <submittedName>
        <fullName evidence="3">Alcohol dehydrogenase</fullName>
    </submittedName>
</protein>
<dbReference type="InterPro" id="IPR051603">
    <property type="entry name" value="Zinc-ADH_QOR/CCCR"/>
</dbReference>
<gene>
    <name evidence="3" type="ORF">MAAFP003_3496</name>
</gene>
<keyword evidence="1" id="KW-0521">NADP</keyword>
<dbReference type="SUPFAM" id="SSF51735">
    <property type="entry name" value="NAD(P)-binding Rossmann-fold domains"/>
    <property type="match status" value="1"/>
</dbReference>
<dbReference type="Gene3D" id="3.90.180.10">
    <property type="entry name" value="Medium-chain alcohol dehydrogenases, catalytic domain"/>
    <property type="match status" value="1"/>
</dbReference>
<feature type="domain" description="Enoyl reductase (ER)" evidence="2">
    <location>
        <begin position="10"/>
        <end position="319"/>
    </location>
</feature>
<evidence type="ECO:0000259" key="2">
    <source>
        <dbReference type="SMART" id="SM00829"/>
    </source>
</evidence>
<reference evidence="3" key="1">
    <citation type="submission" date="2018-01" db="EMBL/GenBank/DDBJ databases">
        <authorList>
            <consortium name="Urmite Genomes"/>
        </authorList>
    </citation>
    <scope>NUCLEOTIDE SEQUENCE [LARGE SCALE GENOMIC DNA]</scope>
    <source>
        <strain evidence="3">AFP003</strain>
    </source>
</reference>
<dbReference type="InterPro" id="IPR013149">
    <property type="entry name" value="ADH-like_C"/>
</dbReference>
<dbReference type="Pfam" id="PF00107">
    <property type="entry name" value="ADH_zinc_N"/>
    <property type="match status" value="1"/>
</dbReference>
<dbReference type="SMART" id="SM00829">
    <property type="entry name" value="PKS_ER"/>
    <property type="match status" value="1"/>
</dbReference>
<dbReference type="InterPro" id="IPR011032">
    <property type="entry name" value="GroES-like_sf"/>
</dbReference>
<dbReference type="EMBL" id="FXEG02000003">
    <property type="protein sequence ID" value="SOX54817.1"/>
    <property type="molecule type" value="Genomic_DNA"/>
</dbReference>
<evidence type="ECO:0000313" key="4">
    <source>
        <dbReference type="Proteomes" id="UP000236318"/>
    </source>
</evidence>
<accession>A0A2K4YDH2</accession>
<dbReference type="GO" id="GO:0016491">
    <property type="term" value="F:oxidoreductase activity"/>
    <property type="evidence" value="ECO:0007669"/>
    <property type="project" value="InterPro"/>
</dbReference>
<comment type="caution">
    <text evidence="3">The sequence shown here is derived from an EMBL/GenBank/DDBJ whole genome shotgun (WGS) entry which is preliminary data.</text>
</comment>
<dbReference type="SUPFAM" id="SSF50129">
    <property type="entry name" value="GroES-like"/>
    <property type="match status" value="1"/>
</dbReference>
<dbReference type="PANTHER" id="PTHR44154:SF1">
    <property type="entry name" value="QUINONE OXIDOREDUCTASE"/>
    <property type="match status" value="1"/>
</dbReference>
<name>A0A2K4YDH2_9MYCO</name>
<organism evidence="3 4">
    <name type="scientific">Mycobacterium ahvazicum</name>
    <dbReference type="NCBI Taxonomy" id="1964395"/>
    <lineage>
        <taxon>Bacteria</taxon>
        <taxon>Bacillati</taxon>
        <taxon>Actinomycetota</taxon>
        <taxon>Actinomycetes</taxon>
        <taxon>Mycobacteriales</taxon>
        <taxon>Mycobacteriaceae</taxon>
        <taxon>Mycobacterium</taxon>
        <taxon>Mycobacterium simiae complex</taxon>
    </lineage>
</organism>
<dbReference type="OrthoDB" id="3613651at2"/>
<dbReference type="Pfam" id="PF08240">
    <property type="entry name" value="ADH_N"/>
    <property type="match status" value="1"/>
</dbReference>
<evidence type="ECO:0000256" key="1">
    <source>
        <dbReference type="ARBA" id="ARBA00022857"/>
    </source>
</evidence>
<keyword evidence="4" id="KW-1185">Reference proteome</keyword>
<dbReference type="RefSeq" id="WP_096291231.1">
    <property type="nucleotide sequence ID" value="NZ_FXEG02000003.1"/>
</dbReference>
<dbReference type="InterPro" id="IPR036291">
    <property type="entry name" value="NAD(P)-bd_dom_sf"/>
</dbReference>